<dbReference type="GO" id="GO:0006491">
    <property type="term" value="P:N-glycan processing"/>
    <property type="evidence" value="ECO:0007669"/>
    <property type="project" value="TreeGrafter"/>
</dbReference>
<dbReference type="Pfam" id="PF12999">
    <property type="entry name" value="PRKCSH-like"/>
    <property type="match status" value="1"/>
</dbReference>
<feature type="domain" description="MRH" evidence="7">
    <location>
        <begin position="388"/>
        <end position="488"/>
    </location>
</feature>
<feature type="chain" id="PRO_5034248842" description="Glucosidase 2 subunit beta" evidence="6">
    <location>
        <begin position="18"/>
        <end position="492"/>
    </location>
</feature>
<keyword evidence="3" id="KW-0256">Endoplasmic reticulum</keyword>
<accession>A0A871RAJ9</accession>
<gene>
    <name evidence="8" type="ORF">BRETT_002450</name>
</gene>
<dbReference type="InterPro" id="IPR039794">
    <property type="entry name" value="Gtb1-like"/>
</dbReference>
<dbReference type="EMBL" id="CP063137">
    <property type="protein sequence ID" value="QOU22276.1"/>
    <property type="molecule type" value="Genomic_DNA"/>
</dbReference>
<feature type="signal peptide" evidence="6">
    <location>
        <begin position="1"/>
        <end position="17"/>
    </location>
</feature>
<dbReference type="Gene3D" id="2.70.130.10">
    <property type="entry name" value="Mannose-6-phosphate receptor binding domain"/>
    <property type="match status" value="1"/>
</dbReference>
<dbReference type="KEGG" id="bbrx:BRETT_002450"/>
<keyword evidence="4" id="KW-1015">Disulfide bond</keyword>
<dbReference type="Pfam" id="PF13015">
    <property type="entry name" value="PRKCSH_1"/>
    <property type="match status" value="1"/>
</dbReference>
<dbReference type="SUPFAM" id="SSF50911">
    <property type="entry name" value="Mannose 6-phosphate receptor domain"/>
    <property type="match status" value="1"/>
</dbReference>
<proteinExistence type="predicted"/>
<dbReference type="InterPro" id="IPR028146">
    <property type="entry name" value="PRKCSH_N"/>
</dbReference>
<evidence type="ECO:0000256" key="2">
    <source>
        <dbReference type="ARBA" id="ARBA00022729"/>
    </source>
</evidence>
<dbReference type="AlphaFoldDB" id="A0A871RAJ9"/>
<evidence type="ECO:0000256" key="6">
    <source>
        <dbReference type="SAM" id="SignalP"/>
    </source>
</evidence>
<dbReference type="InterPro" id="IPR036607">
    <property type="entry name" value="PRKCSH"/>
</dbReference>
<organism evidence="8 9">
    <name type="scientific">Dekkera bruxellensis</name>
    <name type="common">Brettanomyces custersii</name>
    <dbReference type="NCBI Taxonomy" id="5007"/>
    <lineage>
        <taxon>Eukaryota</taxon>
        <taxon>Fungi</taxon>
        <taxon>Dikarya</taxon>
        <taxon>Ascomycota</taxon>
        <taxon>Saccharomycotina</taxon>
        <taxon>Pichiomycetes</taxon>
        <taxon>Pichiales</taxon>
        <taxon>Pichiaceae</taxon>
        <taxon>Brettanomyces</taxon>
    </lineage>
</organism>
<name>A0A871RAJ9_DEKBR</name>
<keyword evidence="2 6" id="KW-0732">Signal</keyword>
<evidence type="ECO:0000256" key="5">
    <source>
        <dbReference type="SAM" id="Coils"/>
    </source>
</evidence>
<feature type="coiled-coil region" evidence="5">
    <location>
        <begin position="339"/>
        <end position="373"/>
    </location>
</feature>
<dbReference type="GeneID" id="64574374"/>
<keyword evidence="5" id="KW-0175">Coiled coil</keyword>
<dbReference type="InterPro" id="IPR044865">
    <property type="entry name" value="MRH_dom"/>
</dbReference>
<dbReference type="InterPro" id="IPR009011">
    <property type="entry name" value="Man6P_isomerase_rcpt-bd_dom_sf"/>
</dbReference>
<dbReference type="PANTHER" id="PTHR12630:SF1">
    <property type="entry name" value="GLUCOSIDASE 2 SUBUNIT BETA"/>
    <property type="match status" value="1"/>
</dbReference>
<evidence type="ECO:0000256" key="1">
    <source>
        <dbReference type="ARBA" id="ARBA00022387"/>
    </source>
</evidence>
<sequence length="492" mass="56696">MNFVLVGILCGLSVVRSEEVRGVDPKLIDRYTPDADGFFHCLNDSSIRIPFNRVNDNYCDCPDGSDEPGTSACANGRFYCRNIGFKGNYIPSAWVDDGICDYDLCCDGSEEKSGKCENRCQEYNRKYEQERKRNNMMVDKGLKVKRKIIEASRKKHKLLKEQVSMLIEEQTKVQSKLHTLQEQSKKMNTENRKAVDEAFMGYEEKLKNISEKADIQDKKVNELETRLFNLEQALETMVKEYNHNFNDPAVKRAAKIFQDYAANQEILKEEEIRNPDTLNGEFQSLEKLFAESKMSVAELQRQSTQSLSVRRAGWNKRFKATIVNMVDSFLGVQSKKSVQDTTEMDMETVEKEVEEAEKRAEELKSTLEQKQKELGKVYGPEDILRSKDDCIEKKLGDYVYRMCFIGEFVQKDRNSRGVRVGSYESAEYDDEQQQLVIKYGGGEKCWNGPKRSAEVRASCGDKDEILFVSEPEKCSYIFEMRSPMACTESQKY</sequence>
<dbReference type="PANTHER" id="PTHR12630">
    <property type="entry name" value="N-LINKED OLIGOSACCHARIDE PROCESSING"/>
    <property type="match status" value="1"/>
</dbReference>
<evidence type="ECO:0000313" key="8">
    <source>
        <dbReference type="EMBL" id="QOU22276.1"/>
    </source>
</evidence>
<evidence type="ECO:0000313" key="9">
    <source>
        <dbReference type="Proteomes" id="UP000663131"/>
    </source>
</evidence>
<evidence type="ECO:0000256" key="3">
    <source>
        <dbReference type="ARBA" id="ARBA00022824"/>
    </source>
</evidence>
<evidence type="ECO:0000256" key="4">
    <source>
        <dbReference type="ARBA" id="ARBA00023157"/>
    </source>
</evidence>
<feature type="coiled-coil region" evidence="5">
    <location>
        <begin position="113"/>
        <end position="240"/>
    </location>
</feature>
<reference evidence="8" key="1">
    <citation type="submission" date="2020-10" db="EMBL/GenBank/DDBJ databases">
        <authorList>
            <person name="Palmer J.M."/>
        </authorList>
    </citation>
    <scope>NUCLEOTIDE SEQUENCE</scope>
    <source>
        <strain evidence="8">UCD 2041</strain>
    </source>
</reference>
<protein>
    <recommendedName>
        <fullName evidence="1">Glucosidase 2 subunit beta</fullName>
    </recommendedName>
</protein>
<dbReference type="RefSeq" id="XP_041138769.1">
    <property type="nucleotide sequence ID" value="XM_041280978.1"/>
</dbReference>
<dbReference type="GO" id="GO:0017177">
    <property type="term" value="C:glucosidase II complex"/>
    <property type="evidence" value="ECO:0007669"/>
    <property type="project" value="TreeGrafter"/>
</dbReference>
<dbReference type="Proteomes" id="UP000663131">
    <property type="component" value="Chromosome 9"/>
</dbReference>
<reference evidence="8" key="2">
    <citation type="journal article" name="BMC Genomics">
        <title>New genome assemblies reveal patterns of domestication and adaptation across Brettanomyces (Dekkera) species.</title>
        <authorList>
            <person name="Roach M.J."/>
            <person name="Borneman A.R."/>
        </authorList>
    </citation>
    <scope>NUCLEOTIDE SEQUENCE</scope>
    <source>
        <strain evidence="8">UCD 2041</strain>
    </source>
</reference>
<dbReference type="OrthoDB" id="28322at2759"/>
<evidence type="ECO:0000259" key="7">
    <source>
        <dbReference type="PROSITE" id="PS51914"/>
    </source>
</evidence>
<dbReference type="PROSITE" id="PS51914">
    <property type="entry name" value="MRH"/>
    <property type="match status" value="1"/>
</dbReference>